<proteinExistence type="predicted"/>
<evidence type="ECO:0000313" key="3">
    <source>
        <dbReference type="Proteomes" id="UP001231941"/>
    </source>
</evidence>
<keyword evidence="1" id="KW-0812">Transmembrane</keyword>
<comment type="caution">
    <text evidence="2">The sequence shown here is derived from an EMBL/GenBank/DDBJ whole genome shotgun (WGS) entry which is preliminary data.</text>
</comment>
<evidence type="ECO:0008006" key="4">
    <source>
        <dbReference type="Google" id="ProtNLM"/>
    </source>
</evidence>
<keyword evidence="1" id="KW-0472">Membrane</keyword>
<dbReference type="EMBL" id="JAVAMP010000002">
    <property type="protein sequence ID" value="MDP5274051.1"/>
    <property type="molecule type" value="Genomic_DNA"/>
</dbReference>
<dbReference type="Proteomes" id="UP001231941">
    <property type="component" value="Unassembled WGS sequence"/>
</dbReference>
<evidence type="ECO:0000313" key="2">
    <source>
        <dbReference type="EMBL" id="MDP5274051.1"/>
    </source>
</evidence>
<feature type="transmembrane region" description="Helical" evidence="1">
    <location>
        <begin position="6"/>
        <end position="39"/>
    </location>
</feature>
<gene>
    <name evidence="2" type="ORF">Q5Y73_08035</name>
</gene>
<accession>A0ABT9IXH4</accession>
<protein>
    <recommendedName>
        <fullName evidence="4">DUF2273 domain-containing protein</fullName>
    </recommendedName>
</protein>
<keyword evidence="3" id="KW-1185">Reference proteome</keyword>
<reference evidence="2 3" key="1">
    <citation type="submission" date="2023-08" db="EMBL/GenBank/DDBJ databases">
        <authorList>
            <person name="Park J.-S."/>
        </authorList>
    </citation>
    <scope>NUCLEOTIDE SEQUENCE [LARGE SCALE GENOMIC DNA]</scope>
    <source>
        <strain evidence="2 3">2205SS18-9</strain>
    </source>
</reference>
<organism evidence="2 3">
    <name type="scientific">Chengkuizengella axinellae</name>
    <dbReference type="NCBI Taxonomy" id="3064388"/>
    <lineage>
        <taxon>Bacteria</taxon>
        <taxon>Bacillati</taxon>
        <taxon>Bacillota</taxon>
        <taxon>Bacilli</taxon>
        <taxon>Bacillales</taxon>
        <taxon>Paenibacillaceae</taxon>
        <taxon>Chengkuizengella</taxon>
    </lineage>
</organism>
<keyword evidence="1" id="KW-1133">Transmembrane helix</keyword>
<evidence type="ECO:0000256" key="1">
    <source>
        <dbReference type="SAM" id="Phobius"/>
    </source>
</evidence>
<name>A0ABT9IXH4_9BACL</name>
<dbReference type="RefSeq" id="WP_305991342.1">
    <property type="nucleotide sequence ID" value="NZ_JAVAMP010000002.1"/>
</dbReference>
<sequence>MNHRGAGVIFLLIATLLYCFQNNIYLVILAVCIGVVYLWRDIKGISMKVIHWLTSLEDSYVKKK</sequence>